<sequence length="58" mass="6411">GRSTRLKFDDFLSDLIPINNGIGQGAPESMILYVIYNADFLELSKDKFNLAGGFVDDV</sequence>
<accession>A0ACD2ZZB5</accession>
<organism evidence="1 2">
    <name type="scientific">Pluteus cervinus</name>
    <dbReference type="NCBI Taxonomy" id="181527"/>
    <lineage>
        <taxon>Eukaryota</taxon>
        <taxon>Fungi</taxon>
        <taxon>Dikarya</taxon>
        <taxon>Basidiomycota</taxon>
        <taxon>Agaricomycotina</taxon>
        <taxon>Agaricomycetes</taxon>
        <taxon>Agaricomycetidae</taxon>
        <taxon>Agaricales</taxon>
        <taxon>Pluteineae</taxon>
        <taxon>Pluteaceae</taxon>
        <taxon>Pluteus</taxon>
    </lineage>
</organism>
<feature type="non-terminal residue" evidence="1">
    <location>
        <position position="58"/>
    </location>
</feature>
<evidence type="ECO:0000313" key="1">
    <source>
        <dbReference type="EMBL" id="TFK58708.1"/>
    </source>
</evidence>
<name>A0ACD2ZZB5_9AGAR</name>
<gene>
    <name evidence="1" type="ORF">BDN72DRAFT_741244</name>
</gene>
<feature type="non-terminal residue" evidence="1">
    <location>
        <position position="1"/>
    </location>
</feature>
<protein>
    <submittedName>
        <fullName evidence="1">Uncharacterized protein</fullName>
    </submittedName>
</protein>
<dbReference type="Proteomes" id="UP000308600">
    <property type="component" value="Unassembled WGS sequence"/>
</dbReference>
<reference evidence="1 2" key="1">
    <citation type="journal article" date="2019" name="Nat. Ecol. Evol.">
        <title>Megaphylogeny resolves global patterns of mushroom evolution.</title>
        <authorList>
            <person name="Varga T."/>
            <person name="Krizsan K."/>
            <person name="Foldi C."/>
            <person name="Dima B."/>
            <person name="Sanchez-Garcia M."/>
            <person name="Sanchez-Ramirez S."/>
            <person name="Szollosi G.J."/>
            <person name="Szarkandi J.G."/>
            <person name="Papp V."/>
            <person name="Albert L."/>
            <person name="Andreopoulos W."/>
            <person name="Angelini C."/>
            <person name="Antonin V."/>
            <person name="Barry K.W."/>
            <person name="Bougher N.L."/>
            <person name="Buchanan P."/>
            <person name="Buyck B."/>
            <person name="Bense V."/>
            <person name="Catcheside P."/>
            <person name="Chovatia M."/>
            <person name="Cooper J."/>
            <person name="Damon W."/>
            <person name="Desjardin D."/>
            <person name="Finy P."/>
            <person name="Geml J."/>
            <person name="Haridas S."/>
            <person name="Hughes K."/>
            <person name="Justo A."/>
            <person name="Karasinski D."/>
            <person name="Kautmanova I."/>
            <person name="Kiss B."/>
            <person name="Kocsube S."/>
            <person name="Kotiranta H."/>
            <person name="LaButti K.M."/>
            <person name="Lechner B.E."/>
            <person name="Liimatainen K."/>
            <person name="Lipzen A."/>
            <person name="Lukacs Z."/>
            <person name="Mihaltcheva S."/>
            <person name="Morgado L.N."/>
            <person name="Niskanen T."/>
            <person name="Noordeloos M.E."/>
            <person name="Ohm R.A."/>
            <person name="Ortiz-Santana B."/>
            <person name="Ovrebo C."/>
            <person name="Racz N."/>
            <person name="Riley R."/>
            <person name="Savchenko A."/>
            <person name="Shiryaev A."/>
            <person name="Soop K."/>
            <person name="Spirin V."/>
            <person name="Szebenyi C."/>
            <person name="Tomsovsky M."/>
            <person name="Tulloss R.E."/>
            <person name="Uehling J."/>
            <person name="Grigoriev I.V."/>
            <person name="Vagvolgyi C."/>
            <person name="Papp T."/>
            <person name="Martin F.M."/>
            <person name="Miettinen O."/>
            <person name="Hibbett D.S."/>
            <person name="Nagy L.G."/>
        </authorList>
    </citation>
    <scope>NUCLEOTIDE SEQUENCE [LARGE SCALE GENOMIC DNA]</scope>
    <source>
        <strain evidence="1 2">NL-1719</strain>
    </source>
</reference>
<proteinExistence type="predicted"/>
<evidence type="ECO:0000313" key="2">
    <source>
        <dbReference type="Proteomes" id="UP000308600"/>
    </source>
</evidence>
<keyword evidence="2" id="KW-1185">Reference proteome</keyword>
<dbReference type="EMBL" id="ML209226">
    <property type="protein sequence ID" value="TFK58708.1"/>
    <property type="molecule type" value="Genomic_DNA"/>
</dbReference>